<evidence type="ECO:0000256" key="2">
    <source>
        <dbReference type="SAM" id="Phobius"/>
    </source>
</evidence>
<gene>
    <name evidence="5" type="ORF">FUA23_13210</name>
</gene>
<feature type="transmembrane region" description="Helical" evidence="2">
    <location>
        <begin position="12"/>
        <end position="32"/>
    </location>
</feature>
<dbReference type="Pfam" id="PF07885">
    <property type="entry name" value="Ion_trans_2"/>
    <property type="match status" value="1"/>
</dbReference>
<dbReference type="GO" id="GO:0008324">
    <property type="term" value="F:monoatomic cation transmembrane transporter activity"/>
    <property type="evidence" value="ECO:0007669"/>
    <property type="project" value="InterPro"/>
</dbReference>
<reference evidence="5 6" key="1">
    <citation type="submission" date="2019-08" db="EMBL/GenBank/DDBJ databases">
        <title>Lewinella sp. strain SSH13 Genome sequencing and assembly.</title>
        <authorList>
            <person name="Kim I."/>
        </authorList>
    </citation>
    <scope>NUCLEOTIDE SEQUENCE [LARGE SCALE GENOMIC DNA]</scope>
    <source>
        <strain evidence="5 6">SSH13</strain>
    </source>
</reference>
<dbReference type="InterPro" id="IPR036721">
    <property type="entry name" value="RCK_C_sf"/>
</dbReference>
<feature type="domain" description="RCK C-terminal" evidence="4">
    <location>
        <begin position="255"/>
        <end position="342"/>
    </location>
</feature>
<accession>A0A5C7FGG8</accession>
<feature type="domain" description="RCK N-terminal" evidence="3">
    <location>
        <begin position="114"/>
        <end position="233"/>
    </location>
</feature>
<dbReference type="Pfam" id="PF02254">
    <property type="entry name" value="TrkA_N"/>
    <property type="match status" value="1"/>
</dbReference>
<evidence type="ECO:0000259" key="3">
    <source>
        <dbReference type="PROSITE" id="PS51201"/>
    </source>
</evidence>
<feature type="transmembrane region" description="Helical" evidence="2">
    <location>
        <begin position="38"/>
        <end position="56"/>
    </location>
</feature>
<dbReference type="InterPro" id="IPR036291">
    <property type="entry name" value="NAD(P)-bd_dom_sf"/>
</dbReference>
<keyword evidence="6" id="KW-1185">Reference proteome</keyword>
<keyword evidence="2" id="KW-0812">Transmembrane</keyword>
<dbReference type="PANTHER" id="PTHR43833:SF9">
    <property type="entry name" value="POTASSIUM CHANNEL PROTEIN YUGO-RELATED"/>
    <property type="match status" value="1"/>
</dbReference>
<dbReference type="OrthoDB" id="9781411at2"/>
<keyword evidence="2" id="KW-1133">Transmembrane helix</keyword>
<evidence type="ECO:0000313" key="6">
    <source>
        <dbReference type="Proteomes" id="UP000321907"/>
    </source>
</evidence>
<comment type="subcellular location">
    <subcellularLocation>
        <location evidence="1">Cell membrane</location>
        <topology evidence="1">Multi-pass membrane protein</topology>
    </subcellularLocation>
</comment>
<feature type="transmembrane region" description="Helical" evidence="2">
    <location>
        <begin position="68"/>
        <end position="93"/>
    </location>
</feature>
<dbReference type="GO" id="GO:0005886">
    <property type="term" value="C:plasma membrane"/>
    <property type="evidence" value="ECO:0007669"/>
    <property type="project" value="UniProtKB-SubCell"/>
</dbReference>
<name>A0A5C7FGG8_9BACT</name>
<evidence type="ECO:0000259" key="4">
    <source>
        <dbReference type="PROSITE" id="PS51202"/>
    </source>
</evidence>
<sequence>MLTRLGLRRTALDLRFALYLVLGTIAVETLGLVFIEEYTLIDAFYMAVITISTVGFSEVQPLSEAGRLFMAFMIILNIGVFAYALATFSYYIIEGKIFELMERSYMQARVDSLKGHTIICGFGRYGREVARHLKEQGQPFVVIEENLEKLDIPEFEDFEVLYVDGDATHDEVLREAGIDRAVGLITSLNDDSDNLFIVLSAKELNPKLRIISSAHSIRSRQKLMRAGASNVILPEQIGGFYMATLISKPGAVEFFSYVTNELDSDIGFEEIRYDQLPDTMRGKTIMNMNLREISGVNVIGHRSGAGKYNVNPGPMAVLKPGESFIIVGSQPQILALRNALKI</sequence>
<evidence type="ECO:0000313" key="5">
    <source>
        <dbReference type="EMBL" id="TXF88803.1"/>
    </source>
</evidence>
<comment type="caution">
    <text evidence="5">The sequence shown here is derived from an EMBL/GenBank/DDBJ whole genome shotgun (WGS) entry which is preliminary data.</text>
</comment>
<dbReference type="Gene3D" id="3.40.50.720">
    <property type="entry name" value="NAD(P)-binding Rossmann-like Domain"/>
    <property type="match status" value="1"/>
</dbReference>
<dbReference type="PROSITE" id="PS51201">
    <property type="entry name" value="RCK_N"/>
    <property type="match status" value="1"/>
</dbReference>
<dbReference type="SUPFAM" id="SSF51735">
    <property type="entry name" value="NAD(P)-binding Rossmann-fold domains"/>
    <property type="match status" value="1"/>
</dbReference>
<keyword evidence="2" id="KW-0472">Membrane</keyword>
<dbReference type="PANTHER" id="PTHR43833">
    <property type="entry name" value="POTASSIUM CHANNEL PROTEIN 2-RELATED-RELATED"/>
    <property type="match status" value="1"/>
</dbReference>
<dbReference type="Gene3D" id="1.10.287.70">
    <property type="match status" value="1"/>
</dbReference>
<dbReference type="AlphaFoldDB" id="A0A5C7FGG8"/>
<evidence type="ECO:0000256" key="1">
    <source>
        <dbReference type="ARBA" id="ARBA00004651"/>
    </source>
</evidence>
<dbReference type="PROSITE" id="PS51202">
    <property type="entry name" value="RCK_C"/>
    <property type="match status" value="1"/>
</dbReference>
<dbReference type="Gene3D" id="3.30.70.1450">
    <property type="entry name" value="Regulator of K+ conductance, C-terminal domain"/>
    <property type="match status" value="1"/>
</dbReference>
<dbReference type="SUPFAM" id="SSF116726">
    <property type="entry name" value="TrkA C-terminal domain-like"/>
    <property type="match status" value="1"/>
</dbReference>
<keyword evidence="5" id="KW-0406">Ion transport</keyword>
<dbReference type="InterPro" id="IPR003148">
    <property type="entry name" value="RCK_N"/>
</dbReference>
<dbReference type="InterPro" id="IPR013099">
    <property type="entry name" value="K_chnl_dom"/>
</dbReference>
<dbReference type="EMBL" id="VOXD01000019">
    <property type="protein sequence ID" value="TXF88803.1"/>
    <property type="molecule type" value="Genomic_DNA"/>
</dbReference>
<protein>
    <submittedName>
        <fullName evidence="5">Potassium channel protein</fullName>
    </submittedName>
</protein>
<keyword evidence="5" id="KW-0407">Ion channel</keyword>
<dbReference type="GO" id="GO:0006813">
    <property type="term" value="P:potassium ion transport"/>
    <property type="evidence" value="ECO:0007669"/>
    <property type="project" value="InterPro"/>
</dbReference>
<dbReference type="Proteomes" id="UP000321907">
    <property type="component" value="Unassembled WGS sequence"/>
</dbReference>
<dbReference type="Pfam" id="PF02080">
    <property type="entry name" value="TrkA_C"/>
    <property type="match status" value="1"/>
</dbReference>
<proteinExistence type="predicted"/>
<dbReference type="InterPro" id="IPR050721">
    <property type="entry name" value="Trk_Ktr_HKT_K-transport"/>
</dbReference>
<dbReference type="SUPFAM" id="SSF81324">
    <property type="entry name" value="Voltage-gated potassium channels"/>
    <property type="match status" value="1"/>
</dbReference>
<dbReference type="InterPro" id="IPR006037">
    <property type="entry name" value="RCK_C"/>
</dbReference>
<organism evidence="5 6">
    <name type="scientific">Neolewinella aurantiaca</name>
    <dbReference type="NCBI Taxonomy" id="2602767"/>
    <lineage>
        <taxon>Bacteria</taxon>
        <taxon>Pseudomonadati</taxon>
        <taxon>Bacteroidota</taxon>
        <taxon>Saprospiria</taxon>
        <taxon>Saprospirales</taxon>
        <taxon>Lewinellaceae</taxon>
        <taxon>Neolewinella</taxon>
    </lineage>
</organism>
<keyword evidence="5" id="KW-0813">Transport</keyword>